<dbReference type="GO" id="GO:0003700">
    <property type="term" value="F:DNA-binding transcription factor activity"/>
    <property type="evidence" value="ECO:0007669"/>
    <property type="project" value="InterPro"/>
</dbReference>
<keyword evidence="7" id="KW-1185">Reference proteome</keyword>
<dbReference type="InterPro" id="IPR036390">
    <property type="entry name" value="WH_DNA-bd_sf"/>
</dbReference>
<keyword evidence="4" id="KW-0804">Transcription</keyword>
<organism evidence="6 7">
    <name type="scientific">Pelagibacterium lentulum</name>
    <dbReference type="NCBI Taxonomy" id="2029865"/>
    <lineage>
        <taxon>Bacteria</taxon>
        <taxon>Pseudomonadati</taxon>
        <taxon>Pseudomonadota</taxon>
        <taxon>Alphaproteobacteria</taxon>
        <taxon>Hyphomicrobiales</taxon>
        <taxon>Devosiaceae</taxon>
        <taxon>Pelagibacterium</taxon>
    </lineage>
</organism>
<sequence length="298" mass="32293">MLDYNAAAAVAAIVRTGSFEKAAKALNVTPSAISQRVKQLEERMGAVLVERGIPCRATDKGAWLCRHMELVGQLENELVAQIPELGDVSSGPVTVDVAVNADSLGTWFLPAMAGFTGRSNVMFNIAVDDQDYTVDWLKRGRVLAAVTSMPKPAAGCTVTALGHLRYVSTASPEFMHRYFADGVTAEAMSQAPVLTFNNKDTMQEDWLVANFGSDPTPPTHWLPSTHGFVDACILGIGWSLNPIDLVAAHIAAGRLVELVPGATTDIPLYWQVSRWAQNQFPELTRRVVDTAKSSLLQR</sequence>
<name>A0A916RPN7_9HYPH</name>
<dbReference type="SUPFAM" id="SSF46785">
    <property type="entry name" value="Winged helix' DNA-binding domain"/>
    <property type="match status" value="1"/>
</dbReference>
<dbReference type="Gene3D" id="3.40.190.290">
    <property type="match status" value="1"/>
</dbReference>
<dbReference type="NCBIfam" id="TIGR03298">
    <property type="entry name" value="argP"/>
    <property type="match status" value="1"/>
</dbReference>
<dbReference type="PANTHER" id="PTHR30579">
    <property type="entry name" value="TRANSCRIPTIONAL REGULATOR"/>
    <property type="match status" value="1"/>
</dbReference>
<dbReference type="InterPro" id="IPR000847">
    <property type="entry name" value="LysR_HTH_N"/>
</dbReference>
<reference evidence="6 7" key="1">
    <citation type="journal article" date="2014" name="Int. J. Syst. Evol. Microbiol.">
        <title>Complete genome sequence of Corynebacterium casei LMG S-19264T (=DSM 44701T), isolated from a smear-ripened cheese.</title>
        <authorList>
            <consortium name="US DOE Joint Genome Institute (JGI-PGF)"/>
            <person name="Walter F."/>
            <person name="Albersmeier A."/>
            <person name="Kalinowski J."/>
            <person name="Ruckert C."/>
        </authorList>
    </citation>
    <scope>NUCLEOTIDE SEQUENCE [LARGE SCALE GENOMIC DNA]</scope>
    <source>
        <strain evidence="6 7">CGMCC 1.15896</strain>
    </source>
</reference>
<comment type="caution">
    <text evidence="6">The sequence shown here is derived from an EMBL/GenBank/DDBJ whole genome shotgun (WGS) entry which is preliminary data.</text>
</comment>
<dbReference type="Pfam" id="PF03466">
    <property type="entry name" value="LysR_substrate"/>
    <property type="match status" value="1"/>
</dbReference>
<comment type="similarity">
    <text evidence="1">Belongs to the LysR transcriptional regulatory family.</text>
</comment>
<gene>
    <name evidence="6" type="ORF">GCM10011499_38030</name>
</gene>
<evidence type="ECO:0000256" key="4">
    <source>
        <dbReference type="ARBA" id="ARBA00023163"/>
    </source>
</evidence>
<evidence type="ECO:0000256" key="2">
    <source>
        <dbReference type="ARBA" id="ARBA00023015"/>
    </source>
</evidence>
<dbReference type="Gene3D" id="1.10.10.10">
    <property type="entry name" value="Winged helix-like DNA-binding domain superfamily/Winged helix DNA-binding domain"/>
    <property type="match status" value="1"/>
</dbReference>
<evidence type="ECO:0000256" key="3">
    <source>
        <dbReference type="ARBA" id="ARBA00023125"/>
    </source>
</evidence>
<keyword evidence="3" id="KW-0238">DNA-binding</keyword>
<dbReference type="OrthoDB" id="3252676at2"/>
<evidence type="ECO:0000259" key="5">
    <source>
        <dbReference type="PROSITE" id="PS50931"/>
    </source>
</evidence>
<dbReference type="InterPro" id="IPR017685">
    <property type="entry name" value="ArgP"/>
</dbReference>
<dbReference type="InterPro" id="IPR005119">
    <property type="entry name" value="LysR_subst-bd"/>
</dbReference>
<dbReference type="InterPro" id="IPR050176">
    <property type="entry name" value="LTTR"/>
</dbReference>
<dbReference type="PRINTS" id="PR00039">
    <property type="entry name" value="HTHLYSR"/>
</dbReference>
<dbReference type="Pfam" id="PF00126">
    <property type="entry name" value="HTH_1"/>
    <property type="match status" value="1"/>
</dbReference>
<dbReference type="PROSITE" id="PS50931">
    <property type="entry name" value="HTH_LYSR"/>
    <property type="match status" value="1"/>
</dbReference>
<keyword evidence="2" id="KW-0805">Transcription regulation</keyword>
<feature type="domain" description="HTH lysR-type" evidence="5">
    <location>
        <begin position="2"/>
        <end position="58"/>
    </location>
</feature>
<dbReference type="PANTHER" id="PTHR30579:SF2">
    <property type="entry name" value="HTH-TYPE TRANSCRIPTIONAL REGULATOR ARGP"/>
    <property type="match status" value="1"/>
</dbReference>
<evidence type="ECO:0000313" key="6">
    <source>
        <dbReference type="EMBL" id="GGA64029.1"/>
    </source>
</evidence>
<dbReference type="AlphaFoldDB" id="A0A916RPN7"/>
<dbReference type="Proteomes" id="UP000596977">
    <property type="component" value="Unassembled WGS sequence"/>
</dbReference>
<protein>
    <submittedName>
        <fullName evidence="6">LysR family transcriptional regulator</fullName>
    </submittedName>
</protein>
<dbReference type="SUPFAM" id="SSF53850">
    <property type="entry name" value="Periplasmic binding protein-like II"/>
    <property type="match status" value="1"/>
</dbReference>
<dbReference type="GO" id="GO:0003677">
    <property type="term" value="F:DNA binding"/>
    <property type="evidence" value="ECO:0007669"/>
    <property type="project" value="UniProtKB-KW"/>
</dbReference>
<accession>A0A916RPN7</accession>
<dbReference type="EMBL" id="BMKB01000011">
    <property type="protein sequence ID" value="GGA64029.1"/>
    <property type="molecule type" value="Genomic_DNA"/>
</dbReference>
<dbReference type="NCBIfam" id="NF009888">
    <property type="entry name" value="PRK13348.1"/>
    <property type="match status" value="1"/>
</dbReference>
<proteinExistence type="inferred from homology"/>
<evidence type="ECO:0000313" key="7">
    <source>
        <dbReference type="Proteomes" id="UP000596977"/>
    </source>
</evidence>
<dbReference type="NCBIfam" id="NF002964">
    <property type="entry name" value="PRK03635.1"/>
    <property type="match status" value="1"/>
</dbReference>
<dbReference type="RefSeq" id="WP_127071457.1">
    <property type="nucleotide sequence ID" value="NZ_BMKB01000011.1"/>
</dbReference>
<dbReference type="InterPro" id="IPR036388">
    <property type="entry name" value="WH-like_DNA-bd_sf"/>
</dbReference>
<evidence type="ECO:0000256" key="1">
    <source>
        <dbReference type="ARBA" id="ARBA00009437"/>
    </source>
</evidence>